<dbReference type="Pfam" id="PF25000">
    <property type="entry name" value="DUF7779"/>
    <property type="match status" value="1"/>
</dbReference>
<keyword evidence="5" id="KW-1185">Reference proteome</keyword>
<feature type="domain" description="NB-ARC" evidence="2">
    <location>
        <begin position="20"/>
        <end position="175"/>
    </location>
</feature>
<dbReference type="AlphaFoldDB" id="A0A3N4JTT7"/>
<dbReference type="Pfam" id="PF00931">
    <property type="entry name" value="NB-ARC"/>
    <property type="match status" value="1"/>
</dbReference>
<protein>
    <submittedName>
        <fullName evidence="4">TPR-like protein</fullName>
    </submittedName>
</protein>
<dbReference type="InterPro" id="IPR002182">
    <property type="entry name" value="NB-ARC"/>
</dbReference>
<dbReference type="InterPro" id="IPR027417">
    <property type="entry name" value="P-loop_NTPase"/>
</dbReference>
<dbReference type="InterPro" id="IPR056681">
    <property type="entry name" value="DUF7779"/>
</dbReference>
<name>A0A3N4JTT7_9PEZI</name>
<dbReference type="Gene3D" id="3.40.50.300">
    <property type="entry name" value="P-loop containing nucleotide triphosphate hydrolases"/>
    <property type="match status" value="1"/>
</dbReference>
<evidence type="ECO:0000259" key="2">
    <source>
        <dbReference type="Pfam" id="PF00931"/>
    </source>
</evidence>
<dbReference type="GO" id="GO:0043531">
    <property type="term" value="F:ADP binding"/>
    <property type="evidence" value="ECO:0007669"/>
    <property type="project" value="InterPro"/>
</dbReference>
<feature type="domain" description="DUF7779" evidence="3">
    <location>
        <begin position="245"/>
        <end position="319"/>
    </location>
</feature>
<dbReference type="Gene3D" id="1.25.40.10">
    <property type="entry name" value="Tetratricopeptide repeat domain"/>
    <property type="match status" value="2"/>
</dbReference>
<dbReference type="InterPro" id="IPR019734">
    <property type="entry name" value="TPR_rpt"/>
</dbReference>
<dbReference type="SUPFAM" id="SSF52540">
    <property type="entry name" value="P-loop containing nucleoside triphosphate hydrolases"/>
    <property type="match status" value="1"/>
</dbReference>
<organism evidence="4 5">
    <name type="scientific">Choiromyces venosus 120613-1</name>
    <dbReference type="NCBI Taxonomy" id="1336337"/>
    <lineage>
        <taxon>Eukaryota</taxon>
        <taxon>Fungi</taxon>
        <taxon>Dikarya</taxon>
        <taxon>Ascomycota</taxon>
        <taxon>Pezizomycotina</taxon>
        <taxon>Pezizomycetes</taxon>
        <taxon>Pezizales</taxon>
        <taxon>Tuberaceae</taxon>
        <taxon>Choiromyces</taxon>
    </lineage>
</organism>
<accession>A0A3N4JTT7</accession>
<proteinExistence type="predicted"/>
<dbReference type="PANTHER" id="PTHR46082">
    <property type="entry name" value="ATP/GTP-BINDING PROTEIN-RELATED"/>
    <property type="match status" value="1"/>
</dbReference>
<dbReference type="Pfam" id="PF13424">
    <property type="entry name" value="TPR_12"/>
    <property type="match status" value="3"/>
</dbReference>
<evidence type="ECO:0000313" key="5">
    <source>
        <dbReference type="Proteomes" id="UP000276215"/>
    </source>
</evidence>
<evidence type="ECO:0000313" key="4">
    <source>
        <dbReference type="EMBL" id="RPB00628.1"/>
    </source>
</evidence>
<dbReference type="STRING" id="1336337.A0A3N4JTT7"/>
<reference evidence="4 5" key="1">
    <citation type="journal article" date="2018" name="Nat. Ecol. Evol.">
        <title>Pezizomycetes genomes reveal the molecular basis of ectomycorrhizal truffle lifestyle.</title>
        <authorList>
            <person name="Murat C."/>
            <person name="Payen T."/>
            <person name="Noel B."/>
            <person name="Kuo A."/>
            <person name="Morin E."/>
            <person name="Chen J."/>
            <person name="Kohler A."/>
            <person name="Krizsan K."/>
            <person name="Balestrini R."/>
            <person name="Da Silva C."/>
            <person name="Montanini B."/>
            <person name="Hainaut M."/>
            <person name="Levati E."/>
            <person name="Barry K.W."/>
            <person name="Belfiori B."/>
            <person name="Cichocki N."/>
            <person name="Clum A."/>
            <person name="Dockter R.B."/>
            <person name="Fauchery L."/>
            <person name="Guy J."/>
            <person name="Iotti M."/>
            <person name="Le Tacon F."/>
            <person name="Lindquist E.A."/>
            <person name="Lipzen A."/>
            <person name="Malagnac F."/>
            <person name="Mello A."/>
            <person name="Molinier V."/>
            <person name="Miyauchi S."/>
            <person name="Poulain J."/>
            <person name="Riccioni C."/>
            <person name="Rubini A."/>
            <person name="Sitrit Y."/>
            <person name="Splivallo R."/>
            <person name="Traeger S."/>
            <person name="Wang M."/>
            <person name="Zifcakova L."/>
            <person name="Wipf D."/>
            <person name="Zambonelli A."/>
            <person name="Paolocci F."/>
            <person name="Nowrousian M."/>
            <person name="Ottonello S."/>
            <person name="Baldrian P."/>
            <person name="Spatafora J.W."/>
            <person name="Henrissat B."/>
            <person name="Nagy L.G."/>
            <person name="Aury J.M."/>
            <person name="Wincker P."/>
            <person name="Grigoriev I.V."/>
            <person name="Bonfante P."/>
            <person name="Martin F.M."/>
        </authorList>
    </citation>
    <scope>NUCLEOTIDE SEQUENCE [LARGE SCALE GENOMIC DNA]</scope>
    <source>
        <strain evidence="4 5">120613-1</strain>
    </source>
</reference>
<sequence length="737" mass="82358">MVSYARNKEFTGRSESIERIRELSGGDGHNRISLYGLGGAGKSQLAIEYIYRNEGLRNTFWVHGSSFLRFSQDYGSISQYIGTLHDSPGATEHKLLLKVKKWLESPASGDWILVIDNADNEDDFAGNDSAISKFVPQGSKGTIIFTTRSRVIASRQGCKVIEVGKMTDQEARMLFFTRLGSSGTIGLDDDRALGKILDALDHLPLVIVAAAACMAETNTSPEVDMTESILSTYFITYDKIKEQIPLAGDLLRLIAFFNRQNIPEELLLQSGLEGVEDEDRFREATGKLLGFSLATRAKDQPMYELHRLVHRSIQIYLSTEGMSEWRNKALEVISRLFPEYTSEQRDSRAAYFPHALAVVEDATGPVARQVGYRVGLYLREMGHYNDALAQVTSLLAYILRGLSRYEEAESTFRDVQEARSRILGPENSLTMTSLGDLALVLHDLRRYGEAEAMFRRVLKYREKALGPFHPETLKIINNIARVLHDQGRYAEAKSMFQRTTEDTEKALGPTHPQTLTAVHNLAFALRAESNHAEAETMFRRALEGREKVLGPTHPHTLASIIGLGLSLRDQEKHSEEEEMFRRALDIQEKTRGPEHVDTLESVNSLALALESQGKLEDAERMFRRALDARERVLGWGHPATIKSVNHLASMLQDQGKFDEVQELFLRGCPTDNGGQRGTLGPTHSQTLIVIHNLAFASVQNSITSKQKPCPAGESTTVSRSSGQPTHIPYPRGTKKRT</sequence>
<evidence type="ECO:0000256" key="1">
    <source>
        <dbReference type="SAM" id="MobiDB-lite"/>
    </source>
</evidence>
<dbReference type="SMART" id="SM00028">
    <property type="entry name" value="TPR"/>
    <property type="match status" value="6"/>
</dbReference>
<dbReference type="EMBL" id="ML120378">
    <property type="protein sequence ID" value="RPB00628.1"/>
    <property type="molecule type" value="Genomic_DNA"/>
</dbReference>
<gene>
    <name evidence="4" type="ORF">L873DRAFT_1679157</name>
</gene>
<dbReference type="SUPFAM" id="SSF48452">
    <property type="entry name" value="TPR-like"/>
    <property type="match status" value="3"/>
</dbReference>
<dbReference type="Proteomes" id="UP000276215">
    <property type="component" value="Unassembled WGS sequence"/>
</dbReference>
<evidence type="ECO:0000259" key="3">
    <source>
        <dbReference type="Pfam" id="PF25000"/>
    </source>
</evidence>
<dbReference type="PANTHER" id="PTHR46082:SF6">
    <property type="entry name" value="AAA+ ATPASE DOMAIN-CONTAINING PROTEIN-RELATED"/>
    <property type="match status" value="1"/>
</dbReference>
<feature type="compositionally biased region" description="Polar residues" evidence="1">
    <location>
        <begin position="713"/>
        <end position="724"/>
    </location>
</feature>
<dbReference type="OrthoDB" id="626167at2759"/>
<feature type="region of interest" description="Disordered" evidence="1">
    <location>
        <begin position="704"/>
        <end position="737"/>
    </location>
</feature>
<dbReference type="InterPro" id="IPR053137">
    <property type="entry name" value="NLR-like"/>
</dbReference>
<dbReference type="InterPro" id="IPR011990">
    <property type="entry name" value="TPR-like_helical_dom_sf"/>
</dbReference>